<keyword evidence="3" id="KW-1185">Reference proteome</keyword>
<dbReference type="GO" id="GO:0005634">
    <property type="term" value="C:nucleus"/>
    <property type="evidence" value="ECO:0007669"/>
    <property type="project" value="TreeGrafter"/>
</dbReference>
<organism evidence="2 3">
    <name type="scientific">Russula ochroleuca</name>
    <dbReference type="NCBI Taxonomy" id="152965"/>
    <lineage>
        <taxon>Eukaryota</taxon>
        <taxon>Fungi</taxon>
        <taxon>Dikarya</taxon>
        <taxon>Basidiomycota</taxon>
        <taxon>Agaricomycotina</taxon>
        <taxon>Agaricomycetes</taxon>
        <taxon>Russulales</taxon>
        <taxon>Russulaceae</taxon>
        <taxon>Russula</taxon>
    </lineage>
</organism>
<dbReference type="PANTHER" id="PTHR12048">
    <property type="entry name" value="CCAAT-BINDING FACTOR-RELATED"/>
    <property type="match status" value="1"/>
</dbReference>
<comment type="caution">
    <text evidence="2">The sequence shown here is derived from an EMBL/GenBank/DDBJ whole genome shotgun (WGS) entry which is preliminary data.</text>
</comment>
<feature type="region of interest" description="Disordered" evidence="1">
    <location>
        <begin position="37"/>
        <end position="59"/>
    </location>
</feature>
<feature type="compositionally biased region" description="Basic and acidic residues" evidence="1">
    <location>
        <begin position="343"/>
        <end position="363"/>
    </location>
</feature>
<feature type="region of interest" description="Disordered" evidence="1">
    <location>
        <begin position="107"/>
        <end position="126"/>
    </location>
</feature>
<dbReference type="OrthoDB" id="28947at2759"/>
<dbReference type="InterPro" id="IPR040155">
    <property type="entry name" value="CEBPZ/Mak21-like"/>
</dbReference>
<feature type="region of interest" description="Disordered" evidence="1">
    <location>
        <begin position="343"/>
        <end position="379"/>
    </location>
</feature>
<reference evidence="2" key="2">
    <citation type="journal article" date="2020" name="Nat. Commun.">
        <title>Large-scale genome sequencing of mycorrhizal fungi provides insights into the early evolution of symbiotic traits.</title>
        <authorList>
            <person name="Miyauchi S."/>
            <person name="Kiss E."/>
            <person name="Kuo A."/>
            <person name="Drula E."/>
            <person name="Kohler A."/>
            <person name="Sanchez-Garcia M."/>
            <person name="Morin E."/>
            <person name="Andreopoulos B."/>
            <person name="Barry K.W."/>
            <person name="Bonito G."/>
            <person name="Buee M."/>
            <person name="Carver A."/>
            <person name="Chen C."/>
            <person name="Cichocki N."/>
            <person name="Clum A."/>
            <person name="Culley D."/>
            <person name="Crous P.W."/>
            <person name="Fauchery L."/>
            <person name="Girlanda M."/>
            <person name="Hayes R.D."/>
            <person name="Keri Z."/>
            <person name="LaButti K."/>
            <person name="Lipzen A."/>
            <person name="Lombard V."/>
            <person name="Magnuson J."/>
            <person name="Maillard F."/>
            <person name="Murat C."/>
            <person name="Nolan M."/>
            <person name="Ohm R.A."/>
            <person name="Pangilinan J."/>
            <person name="Pereira M.F."/>
            <person name="Perotto S."/>
            <person name="Peter M."/>
            <person name="Pfister S."/>
            <person name="Riley R."/>
            <person name="Sitrit Y."/>
            <person name="Stielow J.B."/>
            <person name="Szollosi G."/>
            <person name="Zifcakova L."/>
            <person name="Stursova M."/>
            <person name="Spatafora J.W."/>
            <person name="Tedersoo L."/>
            <person name="Vaario L.M."/>
            <person name="Yamada A."/>
            <person name="Yan M."/>
            <person name="Wang P."/>
            <person name="Xu J."/>
            <person name="Bruns T."/>
            <person name="Baldrian P."/>
            <person name="Vilgalys R."/>
            <person name="Dunand C."/>
            <person name="Henrissat B."/>
            <person name="Grigoriev I.V."/>
            <person name="Hibbett D."/>
            <person name="Nagy L.G."/>
            <person name="Martin F.M."/>
        </authorList>
    </citation>
    <scope>NUCLEOTIDE SEQUENCE</scope>
    <source>
        <strain evidence="2">Prilba</strain>
    </source>
</reference>
<gene>
    <name evidence="2" type="ORF">DFH94DRAFT_680437</name>
</gene>
<dbReference type="Proteomes" id="UP000759537">
    <property type="component" value="Unassembled WGS sequence"/>
</dbReference>
<evidence type="ECO:0000313" key="3">
    <source>
        <dbReference type="Proteomes" id="UP000759537"/>
    </source>
</evidence>
<sequence>MPRGGQRGWSRSGFEPAKALGTCQSYDLSEELPLLGTPLRRRDSRGGPTSDRLVACGDSTSGGEGNFLPSLLLRPATALPQVRLAAWDPFGPQLRFFGPMRSTREWRETSTTSSTPELGGTPIQDDLLPRAQRGMAGRFNLRRASEHWLEIKGDLSVTLLESLGYDKDVCTFHLGHLDTLELLNVDDNEAARAIVDWWVGGNSPNRKLRYFRDQPLSDSDVTNQHLIIWYFEDWLRNYLFSYLRILEEKKSAAPTCEQTWRYGTICARTSYYHLLHILREHPAMETIIIQETTALIERPKISTKAGGERGIVLSTSATDRAAARKLMDVYFQLFRDVVGERESEPVDDVTPTKEELKDKGKDKINRKKGPQMGRSKEVRGAAGFTEVHWQDDNAELLSNCKDFSVIKHTPRRCPWELVIV</sequence>
<name>A0A9P5N1P2_9AGAM</name>
<accession>A0A9P5N1P2</accession>
<dbReference type="PANTHER" id="PTHR12048:SF0">
    <property type="entry name" value="CCAAT_ENHANCER-BINDING PROTEIN ZETA"/>
    <property type="match status" value="1"/>
</dbReference>
<dbReference type="EMBL" id="WHVB01000004">
    <property type="protein sequence ID" value="KAF8484059.1"/>
    <property type="molecule type" value="Genomic_DNA"/>
</dbReference>
<protein>
    <submittedName>
        <fullName evidence="2">Uncharacterized protein</fullName>
    </submittedName>
</protein>
<dbReference type="AlphaFoldDB" id="A0A9P5N1P2"/>
<proteinExistence type="predicted"/>
<reference evidence="2" key="1">
    <citation type="submission" date="2019-10" db="EMBL/GenBank/DDBJ databases">
        <authorList>
            <consortium name="DOE Joint Genome Institute"/>
            <person name="Kuo A."/>
            <person name="Miyauchi S."/>
            <person name="Kiss E."/>
            <person name="Drula E."/>
            <person name="Kohler A."/>
            <person name="Sanchez-Garcia M."/>
            <person name="Andreopoulos B."/>
            <person name="Barry K.W."/>
            <person name="Bonito G."/>
            <person name="Buee M."/>
            <person name="Carver A."/>
            <person name="Chen C."/>
            <person name="Cichocki N."/>
            <person name="Clum A."/>
            <person name="Culley D."/>
            <person name="Crous P.W."/>
            <person name="Fauchery L."/>
            <person name="Girlanda M."/>
            <person name="Hayes R."/>
            <person name="Keri Z."/>
            <person name="LaButti K."/>
            <person name="Lipzen A."/>
            <person name="Lombard V."/>
            <person name="Magnuson J."/>
            <person name="Maillard F."/>
            <person name="Morin E."/>
            <person name="Murat C."/>
            <person name="Nolan M."/>
            <person name="Ohm R."/>
            <person name="Pangilinan J."/>
            <person name="Pereira M."/>
            <person name="Perotto S."/>
            <person name="Peter M."/>
            <person name="Riley R."/>
            <person name="Sitrit Y."/>
            <person name="Stielow B."/>
            <person name="Szollosi G."/>
            <person name="Zifcakova L."/>
            <person name="Stursova M."/>
            <person name="Spatafora J.W."/>
            <person name="Tedersoo L."/>
            <person name="Vaario L.-M."/>
            <person name="Yamada A."/>
            <person name="Yan M."/>
            <person name="Wang P."/>
            <person name="Xu J."/>
            <person name="Bruns T."/>
            <person name="Baldrian P."/>
            <person name="Vilgalys R."/>
            <person name="Henrissat B."/>
            <person name="Grigoriev I.V."/>
            <person name="Hibbett D."/>
            <person name="Nagy L.G."/>
            <person name="Martin F.M."/>
        </authorList>
    </citation>
    <scope>NUCLEOTIDE SEQUENCE</scope>
    <source>
        <strain evidence="2">Prilba</strain>
    </source>
</reference>
<evidence type="ECO:0000313" key="2">
    <source>
        <dbReference type="EMBL" id="KAF8484059.1"/>
    </source>
</evidence>
<evidence type="ECO:0000256" key="1">
    <source>
        <dbReference type="SAM" id="MobiDB-lite"/>
    </source>
</evidence>